<accession>A0A7S4B6V6</accession>
<protein>
    <submittedName>
        <fullName evidence="1">Uncharacterized protein</fullName>
    </submittedName>
</protein>
<dbReference type="GO" id="GO:0003755">
    <property type="term" value="F:peptidyl-prolyl cis-trans isomerase activity"/>
    <property type="evidence" value="ECO:0007669"/>
    <property type="project" value="InterPro"/>
</dbReference>
<organism evidence="1">
    <name type="scientific">Chrysotila carterae</name>
    <name type="common">Marine alga</name>
    <name type="synonym">Syracosphaera carterae</name>
    <dbReference type="NCBI Taxonomy" id="13221"/>
    <lineage>
        <taxon>Eukaryota</taxon>
        <taxon>Haptista</taxon>
        <taxon>Haptophyta</taxon>
        <taxon>Prymnesiophyceae</taxon>
        <taxon>Isochrysidales</taxon>
        <taxon>Isochrysidaceae</taxon>
        <taxon>Chrysotila</taxon>
    </lineage>
</organism>
<proteinExistence type="predicted"/>
<reference evidence="1" key="1">
    <citation type="submission" date="2021-01" db="EMBL/GenBank/DDBJ databases">
        <authorList>
            <person name="Corre E."/>
            <person name="Pelletier E."/>
            <person name="Niang G."/>
            <person name="Scheremetjew M."/>
            <person name="Finn R."/>
            <person name="Kale V."/>
            <person name="Holt S."/>
            <person name="Cochrane G."/>
            <person name="Meng A."/>
            <person name="Brown T."/>
            <person name="Cohen L."/>
        </authorList>
    </citation>
    <scope>NUCLEOTIDE SEQUENCE</scope>
    <source>
        <strain evidence="1">CCMP645</strain>
    </source>
</reference>
<gene>
    <name evidence="1" type="ORF">PCAR00345_LOCUS8802</name>
</gene>
<sequence>MSRLGSAIMRQTSLLPLQRQTMRHLHSFGNCMTGMQKGCVNFPAKGFITQSAERVFQCASTYSCSKAPMVAAGSISAAWNLDVASAPISTRTSFLAMCRDHAAVFSPGIQARTEFIRRQTAWRTQLVQAVVAMGIVGAGGDLATRRVVHAEEAQSLNQLATLDEDGDSQAQYRPLFMLRELEAGTGQEARTGTWVTVHYVVRVLGNGVEVENTRASGYGDRAYGEPHRFRLGDLQSPETLRLLHFCVDGMRVGGKRRARTLVADRDFGYRHAPQLYDENYKKYSLEESWLMDVEVSLVGVSTEPPLTWFQSIVASLVQQFNGARGA</sequence>
<dbReference type="Gene3D" id="3.10.50.40">
    <property type="match status" value="1"/>
</dbReference>
<dbReference type="InterPro" id="IPR046357">
    <property type="entry name" value="PPIase_dom_sf"/>
</dbReference>
<dbReference type="AlphaFoldDB" id="A0A7S4B6V6"/>
<evidence type="ECO:0000313" key="1">
    <source>
        <dbReference type="EMBL" id="CAE0756208.1"/>
    </source>
</evidence>
<dbReference type="SUPFAM" id="SSF54534">
    <property type="entry name" value="FKBP-like"/>
    <property type="match status" value="1"/>
</dbReference>
<dbReference type="EMBL" id="HBIZ01014384">
    <property type="protein sequence ID" value="CAE0756208.1"/>
    <property type="molecule type" value="Transcribed_RNA"/>
</dbReference>
<name>A0A7S4B6V6_CHRCT</name>